<keyword evidence="2" id="KW-1185">Reference proteome</keyword>
<evidence type="ECO:0000313" key="1">
    <source>
        <dbReference type="EMBL" id="MBB5139785.1"/>
    </source>
</evidence>
<protein>
    <submittedName>
        <fullName evidence="1">Uncharacterized protein</fullName>
    </submittedName>
</protein>
<sequence length="101" mass="10288">MQLNPGQRLRSASSEAEVIVIRAPKGEVHLTCAGAPMIPFEQAQAAGAAAPADAPPLLIGKRYCDEEGTLELLCTRGGAGPLAAGSRELAVKAAKPLPASD</sequence>
<proteinExistence type="predicted"/>
<organism evidence="1 2">
    <name type="scientific">Thermocatellispora tengchongensis</name>
    <dbReference type="NCBI Taxonomy" id="1073253"/>
    <lineage>
        <taxon>Bacteria</taxon>
        <taxon>Bacillati</taxon>
        <taxon>Actinomycetota</taxon>
        <taxon>Actinomycetes</taxon>
        <taxon>Streptosporangiales</taxon>
        <taxon>Streptosporangiaceae</taxon>
        <taxon>Thermocatellispora</taxon>
    </lineage>
</organism>
<dbReference type="EMBL" id="JACHGN010000033">
    <property type="protein sequence ID" value="MBB5139785.1"/>
    <property type="molecule type" value="Genomic_DNA"/>
</dbReference>
<dbReference type="RefSeq" id="WP_185056605.1">
    <property type="nucleotide sequence ID" value="NZ_BAABIX010000041.1"/>
</dbReference>
<name>A0A840PV68_9ACTN</name>
<comment type="caution">
    <text evidence="1">The sequence shown here is derived from an EMBL/GenBank/DDBJ whole genome shotgun (WGS) entry which is preliminary data.</text>
</comment>
<dbReference type="AlphaFoldDB" id="A0A840PV68"/>
<reference evidence="1 2" key="1">
    <citation type="submission" date="2020-08" db="EMBL/GenBank/DDBJ databases">
        <title>Genomic Encyclopedia of Type Strains, Phase IV (KMG-IV): sequencing the most valuable type-strain genomes for metagenomic binning, comparative biology and taxonomic classification.</title>
        <authorList>
            <person name="Goeker M."/>
        </authorList>
    </citation>
    <scope>NUCLEOTIDE SEQUENCE [LARGE SCALE GENOMIC DNA]</scope>
    <source>
        <strain evidence="1 2">DSM 45615</strain>
    </source>
</reference>
<accession>A0A840PV68</accession>
<gene>
    <name evidence="1" type="ORF">HNP84_009549</name>
</gene>
<evidence type="ECO:0000313" key="2">
    <source>
        <dbReference type="Proteomes" id="UP000578449"/>
    </source>
</evidence>
<dbReference type="Proteomes" id="UP000578449">
    <property type="component" value="Unassembled WGS sequence"/>
</dbReference>